<organism evidence="2 3">
    <name type="scientific">Salsuginibacillus halophilus</name>
    <dbReference type="NCBI Taxonomy" id="517424"/>
    <lineage>
        <taxon>Bacteria</taxon>
        <taxon>Bacillati</taxon>
        <taxon>Bacillota</taxon>
        <taxon>Bacilli</taxon>
        <taxon>Bacillales</taxon>
        <taxon>Bacillaceae</taxon>
        <taxon>Salsuginibacillus</taxon>
    </lineage>
</organism>
<dbReference type="Proteomes" id="UP000242310">
    <property type="component" value="Unassembled WGS sequence"/>
</dbReference>
<dbReference type="RefSeq" id="WP_106588109.1">
    <property type="nucleotide sequence ID" value="NZ_PYAV01000004.1"/>
</dbReference>
<proteinExistence type="predicted"/>
<keyword evidence="3" id="KW-1185">Reference proteome</keyword>
<gene>
    <name evidence="2" type="ORF">B0H94_104143</name>
</gene>
<dbReference type="AlphaFoldDB" id="A0A2P8HQT0"/>
<evidence type="ECO:0000313" key="3">
    <source>
        <dbReference type="Proteomes" id="UP000242310"/>
    </source>
</evidence>
<evidence type="ECO:0000313" key="2">
    <source>
        <dbReference type="EMBL" id="PSL48542.1"/>
    </source>
</evidence>
<name>A0A2P8HQT0_9BACI</name>
<sequence>MIEQAGLNPMAQANVHAGANQRNGQELEKNQAEAAEKGEVEGVEASEGIEAQAASQAGGLPSVEAPIGNYDPMAHTAVSYGQPAMPQGADPMAAFTQGQVAPTDFRV</sequence>
<dbReference type="EMBL" id="PYAV01000004">
    <property type="protein sequence ID" value="PSL48542.1"/>
    <property type="molecule type" value="Genomic_DNA"/>
</dbReference>
<accession>A0A2P8HQT0</accession>
<comment type="caution">
    <text evidence="2">The sequence shown here is derived from an EMBL/GenBank/DDBJ whole genome shotgun (WGS) entry which is preliminary data.</text>
</comment>
<reference evidence="2 3" key="1">
    <citation type="submission" date="2018-03" db="EMBL/GenBank/DDBJ databases">
        <title>Genomic Encyclopedia of Type Strains, Phase III (KMG-III): the genomes of soil and plant-associated and newly described type strains.</title>
        <authorList>
            <person name="Whitman W."/>
        </authorList>
    </citation>
    <scope>NUCLEOTIDE SEQUENCE [LARGE SCALE GENOMIC DNA]</scope>
    <source>
        <strain evidence="2 3">CGMCC 1.07653</strain>
    </source>
</reference>
<feature type="compositionally biased region" description="Basic and acidic residues" evidence="1">
    <location>
        <begin position="25"/>
        <end position="40"/>
    </location>
</feature>
<evidence type="ECO:0000256" key="1">
    <source>
        <dbReference type="SAM" id="MobiDB-lite"/>
    </source>
</evidence>
<feature type="region of interest" description="Disordered" evidence="1">
    <location>
        <begin position="1"/>
        <end position="69"/>
    </location>
</feature>
<protein>
    <submittedName>
        <fullName evidence="2">Uncharacterized protein</fullName>
    </submittedName>
</protein>